<organism evidence="1 2">
    <name type="scientific">Rhizorhabdus wittichii</name>
    <dbReference type="NCBI Taxonomy" id="160791"/>
    <lineage>
        <taxon>Bacteria</taxon>
        <taxon>Pseudomonadati</taxon>
        <taxon>Pseudomonadota</taxon>
        <taxon>Alphaproteobacteria</taxon>
        <taxon>Sphingomonadales</taxon>
        <taxon>Sphingomonadaceae</taxon>
        <taxon>Rhizorhabdus</taxon>
    </lineage>
</organism>
<evidence type="ECO:0000313" key="1">
    <source>
        <dbReference type="EMBL" id="QTH24045.1"/>
    </source>
</evidence>
<reference evidence="1" key="1">
    <citation type="submission" date="2020-07" db="EMBL/GenBank/DDBJ databases">
        <authorList>
            <person name="Camacho E."/>
        </authorList>
    </citation>
    <scope>NUCLEOTIDE SEQUENCE</scope>
    <source>
        <strain evidence="1">MPO218</strain>
    </source>
</reference>
<dbReference type="AlphaFoldDB" id="A0A975HG29"/>
<dbReference type="RefSeq" id="WP_012050255.1">
    <property type="nucleotide sequence ID" value="NZ_CP059319.1"/>
</dbReference>
<dbReference type="EMBL" id="CP059319">
    <property type="protein sequence ID" value="QTH24045.1"/>
    <property type="molecule type" value="Genomic_DNA"/>
</dbReference>
<proteinExistence type="predicted"/>
<dbReference type="Proteomes" id="UP000664914">
    <property type="component" value="Chromosome"/>
</dbReference>
<protein>
    <submittedName>
        <fullName evidence="1">Uncharacterized protein</fullName>
    </submittedName>
</protein>
<evidence type="ECO:0000313" key="2">
    <source>
        <dbReference type="Proteomes" id="UP000664914"/>
    </source>
</evidence>
<accession>A0A975HG29</accession>
<gene>
    <name evidence="1" type="ORF">HRJ34_11350</name>
</gene>
<sequence>MSAAFWEQPARLMRVHYSGTMWKGARQPEQIAAGPLAGMVRQIAAEDPEDIWRFIIVTDDGQHIRSADLRALIRRADFPKVEGP</sequence>
<reference evidence="1" key="2">
    <citation type="submission" date="2021-04" db="EMBL/GenBank/DDBJ databases">
        <title>Isolation and genomic analysis of the ibuprofen-degrading bacterium Sphingomonas strain MPO218.</title>
        <authorList>
            <person name="Aulestia M."/>
            <person name="Flores A."/>
            <person name="Mangas E.L."/>
            <person name="Perez-Pulido A.J."/>
            <person name="Santero E."/>
            <person name="Camacho E.M."/>
        </authorList>
    </citation>
    <scope>NUCLEOTIDE SEQUENCE</scope>
    <source>
        <strain evidence="1">MPO218</strain>
    </source>
</reference>
<name>A0A975HG29_9SPHN</name>